<evidence type="ECO:0000256" key="3">
    <source>
        <dbReference type="ARBA" id="ARBA00022448"/>
    </source>
</evidence>
<dbReference type="PANTHER" id="PTHR11893:SF41">
    <property type="entry name" value="INNEXIN INX2"/>
    <property type="match status" value="1"/>
</dbReference>
<evidence type="ECO:0000256" key="7">
    <source>
        <dbReference type="ARBA" id="ARBA00022949"/>
    </source>
</evidence>
<dbReference type="Pfam" id="PF00876">
    <property type="entry name" value="Innexin"/>
    <property type="match status" value="1"/>
</dbReference>
<dbReference type="VEuPathDB" id="VectorBase:ISCP_017231"/>
<sequence>MDQLFGNLKGFFKTDFTIIDNNVFRLHYKATVCILIAFSILVTGRQYIGDPIDCISKDAVPPNLLDTFCWIHTTFSLTDAWHKKVGVQVPYPGVDKYTPGEKRVYHAYYQWVCFVLFLQAVLFYVPRYFWKAIEGGRVKNLILGLNNPILPEEAKENSKKLLVEYLSINLNNHNLFFYGYVAAEVMNFVNVVGQMFLMDMFLGGEFSSYGSKVLQFTEWDWSVRYDPMIKVFPRLTKCTFHMYGSSGDVQKHDAMCILPINIINEKIYVFLWFWFIILAIMSGVVLIYRAVIIFIPRVRFIVLRNRAKLANKDYVERVCDRSKLGDWLVLDLLCKNIDPINFRDLINEYRGTADVALILFCDLLPVSLSMQSLKTEGYL</sequence>
<keyword evidence="6" id="KW-0303">Gap junction</keyword>
<keyword evidence="15" id="KW-1185">Reference proteome</keyword>
<keyword evidence="10 12" id="KW-0472">Membrane</keyword>
<dbReference type="VEuPathDB" id="VectorBase:ISCI005057"/>
<keyword evidence="7" id="KW-0965">Cell junction</keyword>
<evidence type="ECO:0000256" key="9">
    <source>
        <dbReference type="ARBA" id="ARBA00023065"/>
    </source>
</evidence>
<evidence type="ECO:0000313" key="15">
    <source>
        <dbReference type="Proteomes" id="UP000001555"/>
    </source>
</evidence>
<feature type="transmembrane region" description="Helical" evidence="12">
    <location>
        <begin position="271"/>
        <end position="295"/>
    </location>
</feature>
<evidence type="ECO:0000256" key="1">
    <source>
        <dbReference type="ARBA" id="ARBA00004610"/>
    </source>
</evidence>
<dbReference type="PANTHER" id="PTHR11893">
    <property type="entry name" value="INNEXIN"/>
    <property type="match status" value="1"/>
</dbReference>
<dbReference type="GO" id="GO:0034220">
    <property type="term" value="P:monoatomic ion transmembrane transport"/>
    <property type="evidence" value="ECO:0007669"/>
    <property type="project" value="UniProtKB-KW"/>
</dbReference>
<dbReference type="GO" id="GO:0005921">
    <property type="term" value="C:gap junction"/>
    <property type="evidence" value="ECO:0000318"/>
    <property type="project" value="GO_Central"/>
</dbReference>
<comment type="subcellular location">
    <subcellularLocation>
        <location evidence="1">Cell junction</location>
        <location evidence="1">Gap junction</location>
    </subcellularLocation>
    <subcellularLocation>
        <location evidence="2 12">Cell membrane</location>
        <topology evidence="2 12">Multi-pass membrane protein</topology>
    </subcellularLocation>
</comment>
<evidence type="ECO:0000313" key="14">
    <source>
        <dbReference type="EnsemblMetazoa" id="ISCW005057-PA"/>
    </source>
</evidence>
<dbReference type="VEuPathDB" id="VectorBase:ISCW005057"/>
<dbReference type="GO" id="GO:0007602">
    <property type="term" value="P:phototransduction"/>
    <property type="evidence" value="ECO:0000318"/>
    <property type="project" value="GO_Central"/>
</dbReference>
<keyword evidence="3 12" id="KW-0813">Transport</keyword>
<feature type="transmembrane region" description="Helical" evidence="12">
    <location>
        <begin position="175"/>
        <end position="197"/>
    </location>
</feature>
<keyword evidence="11 12" id="KW-0407">Ion channel</keyword>
<evidence type="ECO:0000256" key="12">
    <source>
        <dbReference type="RuleBase" id="RU010713"/>
    </source>
</evidence>
<accession>B7PEK6</accession>
<reference evidence="13 15" key="1">
    <citation type="submission" date="2008-03" db="EMBL/GenBank/DDBJ databases">
        <title>Annotation of Ixodes scapularis.</title>
        <authorList>
            <consortium name="Ixodes scapularis Genome Project Consortium"/>
            <person name="Caler E."/>
            <person name="Hannick L.I."/>
            <person name="Bidwell S."/>
            <person name="Joardar V."/>
            <person name="Thiagarajan M."/>
            <person name="Amedeo P."/>
            <person name="Galinsky K.J."/>
            <person name="Schobel S."/>
            <person name="Inman J."/>
            <person name="Hostetler J."/>
            <person name="Miller J."/>
            <person name="Hammond M."/>
            <person name="Megy K."/>
            <person name="Lawson D."/>
            <person name="Kodira C."/>
            <person name="Sutton G."/>
            <person name="Meyer J."/>
            <person name="Hill C.A."/>
            <person name="Birren B."/>
            <person name="Nene V."/>
            <person name="Collins F."/>
            <person name="Alarcon-Chaidez F."/>
            <person name="Wikel S."/>
            <person name="Strausberg R."/>
        </authorList>
    </citation>
    <scope>NUCLEOTIDE SEQUENCE [LARGE SCALE GENOMIC DNA]</scope>
    <source>
        <strain evidence="15">Wikel</strain>
        <strain evidence="13">Wikel colony</strain>
    </source>
</reference>
<evidence type="ECO:0000256" key="5">
    <source>
        <dbReference type="ARBA" id="ARBA00022692"/>
    </source>
</evidence>
<dbReference type="InParanoid" id="B7PEK6"/>
<comment type="caution">
    <text evidence="12">Lacks conserved residue(s) required for the propagation of feature annotation.</text>
</comment>
<evidence type="ECO:0000256" key="4">
    <source>
        <dbReference type="ARBA" id="ARBA00022475"/>
    </source>
</evidence>
<comment type="similarity">
    <text evidence="12">Belongs to the pannexin family.</text>
</comment>
<dbReference type="GO" id="GO:0005886">
    <property type="term" value="C:plasma membrane"/>
    <property type="evidence" value="ECO:0000318"/>
    <property type="project" value="GO_Central"/>
</dbReference>
<dbReference type="PRINTS" id="PR01262">
    <property type="entry name" value="INNEXIN"/>
</dbReference>
<evidence type="ECO:0000256" key="10">
    <source>
        <dbReference type="ARBA" id="ARBA00023136"/>
    </source>
</evidence>
<keyword evidence="4" id="KW-1003">Cell membrane</keyword>
<dbReference type="EMBL" id="ABJB010634221">
    <property type="status" value="NOT_ANNOTATED_CDS"/>
    <property type="molecule type" value="Genomic_DNA"/>
</dbReference>
<dbReference type="PaxDb" id="6945-B7PEK6"/>
<dbReference type="FunCoup" id="B7PEK6">
    <property type="interactions" value="29"/>
</dbReference>
<evidence type="ECO:0000256" key="2">
    <source>
        <dbReference type="ARBA" id="ARBA00004651"/>
    </source>
</evidence>
<dbReference type="EnsemblMetazoa" id="ISCW005057-RA">
    <property type="protein sequence ID" value="ISCW005057-PA"/>
    <property type="gene ID" value="ISCW005057"/>
</dbReference>
<evidence type="ECO:0000256" key="11">
    <source>
        <dbReference type="ARBA" id="ARBA00023303"/>
    </source>
</evidence>
<dbReference type="HOGENOM" id="CLU_035763_1_1_1"/>
<dbReference type="EMBL" id="ABJB010526598">
    <property type="status" value="NOT_ANNOTATED_CDS"/>
    <property type="molecule type" value="Genomic_DNA"/>
</dbReference>
<gene>
    <name evidence="12" type="primary">inx</name>
    <name evidence="13" type="ORF">IscW_ISCW005057</name>
</gene>
<reference evidence="14" key="2">
    <citation type="submission" date="2020-05" db="UniProtKB">
        <authorList>
            <consortium name="EnsemblMetazoa"/>
        </authorList>
    </citation>
    <scope>IDENTIFICATION</scope>
    <source>
        <strain evidence="14">wikel</strain>
    </source>
</reference>
<keyword evidence="9 12" id="KW-0406">Ion transport</keyword>
<evidence type="ECO:0000256" key="8">
    <source>
        <dbReference type="ARBA" id="ARBA00022989"/>
    </source>
</evidence>
<keyword evidence="5 12" id="KW-0812">Transmembrane</keyword>
<dbReference type="AlphaFoldDB" id="B7PEK6"/>
<protein>
    <recommendedName>
        <fullName evidence="12">Innexin</fullName>
    </recommendedName>
</protein>
<name>B7PEK6_IXOSC</name>
<dbReference type="GO" id="GO:0005243">
    <property type="term" value="F:gap junction channel activity"/>
    <property type="evidence" value="ECO:0000318"/>
    <property type="project" value="GO_Central"/>
</dbReference>
<dbReference type="EMBL" id="DS695765">
    <property type="protein sequence ID" value="EEC05028.1"/>
    <property type="molecule type" value="Genomic_DNA"/>
</dbReference>
<dbReference type="InterPro" id="IPR000990">
    <property type="entry name" value="Innexin"/>
</dbReference>
<dbReference type="PROSITE" id="PS51013">
    <property type="entry name" value="PANNEXIN"/>
    <property type="match status" value="1"/>
</dbReference>
<feature type="transmembrane region" description="Helical" evidence="12">
    <location>
        <begin position="108"/>
        <end position="130"/>
    </location>
</feature>
<evidence type="ECO:0000256" key="6">
    <source>
        <dbReference type="ARBA" id="ARBA00022868"/>
    </source>
</evidence>
<proteinExistence type="inferred from homology"/>
<keyword evidence="8 12" id="KW-1133">Transmembrane helix</keyword>
<dbReference type="OrthoDB" id="5867527at2759"/>
<comment type="function">
    <text evidence="12">Structural component of the gap junctions.</text>
</comment>
<dbReference type="Proteomes" id="UP000001555">
    <property type="component" value="Unassembled WGS sequence"/>
</dbReference>
<dbReference type="STRING" id="6945.B7PEK6"/>
<evidence type="ECO:0000313" key="13">
    <source>
        <dbReference type="EMBL" id="EEC05028.1"/>
    </source>
</evidence>
<organism>
    <name type="scientific">Ixodes scapularis</name>
    <name type="common">Black-legged tick</name>
    <name type="synonym">Deer tick</name>
    <dbReference type="NCBI Taxonomy" id="6945"/>
    <lineage>
        <taxon>Eukaryota</taxon>
        <taxon>Metazoa</taxon>
        <taxon>Ecdysozoa</taxon>
        <taxon>Arthropoda</taxon>
        <taxon>Chelicerata</taxon>
        <taxon>Arachnida</taxon>
        <taxon>Acari</taxon>
        <taxon>Parasitiformes</taxon>
        <taxon>Ixodida</taxon>
        <taxon>Ixodoidea</taxon>
        <taxon>Ixodidae</taxon>
        <taxon>Ixodinae</taxon>
        <taxon>Ixodes</taxon>
    </lineage>
</organism>